<dbReference type="OrthoDB" id="3235126at2"/>
<dbReference type="InterPro" id="IPR014867">
    <property type="entry name" value="Spore_coat_CotH_CotH2/3/7"/>
</dbReference>
<feature type="coiled-coil region" evidence="1">
    <location>
        <begin position="427"/>
        <end position="454"/>
    </location>
</feature>
<organism evidence="3 4">
    <name type="scientific">Ruminococcus flavefaciens</name>
    <dbReference type="NCBI Taxonomy" id="1265"/>
    <lineage>
        <taxon>Bacteria</taxon>
        <taxon>Bacillati</taxon>
        <taxon>Bacillota</taxon>
        <taxon>Clostridia</taxon>
        <taxon>Eubacteriales</taxon>
        <taxon>Oscillospiraceae</taxon>
        <taxon>Ruminococcus</taxon>
    </lineage>
</organism>
<dbReference type="RefSeq" id="WP_109725540.1">
    <property type="nucleotide sequence ID" value="NZ_QGDI01000002.1"/>
</dbReference>
<gene>
    <name evidence="3" type="ORF">IE37_00658</name>
</gene>
<dbReference type="EMBL" id="QGDI01000002">
    <property type="protein sequence ID" value="PWJ14673.1"/>
    <property type="molecule type" value="Genomic_DNA"/>
</dbReference>
<evidence type="ECO:0000256" key="1">
    <source>
        <dbReference type="SAM" id="Coils"/>
    </source>
</evidence>
<keyword evidence="1" id="KW-0175">Coiled coil</keyword>
<evidence type="ECO:0000313" key="4">
    <source>
        <dbReference type="Proteomes" id="UP000245720"/>
    </source>
</evidence>
<dbReference type="Pfam" id="PF08757">
    <property type="entry name" value="CotH"/>
    <property type="match status" value="1"/>
</dbReference>
<comment type="caution">
    <text evidence="3">The sequence shown here is derived from an EMBL/GenBank/DDBJ whole genome shotgun (WGS) entry which is preliminary data.</text>
</comment>
<dbReference type="Proteomes" id="UP000245720">
    <property type="component" value="Unassembled WGS sequence"/>
</dbReference>
<dbReference type="PANTHER" id="PTHR40050">
    <property type="entry name" value="INNER SPORE COAT PROTEIN H"/>
    <property type="match status" value="1"/>
</dbReference>
<sequence length="640" mass="71834">MRKKVAAFTTAIITCFGTGGSLYAGTQESGSSLITAAAEYEPAISGDYVNAPLFDDTRVHTVNIIITDEEWKKIDEANSESKEYAECDVEIDGELFKNVALKAKGHSSLSFARGRKDRTSGRVGLRINFSKNDENTTYHGLDKLSLNNFAADVTCMKDYIAYKMMNDMGVKSPLSSYTVVQKNGEDFALYLAVEDVDKSFAFRNYGDAEVDLYKPESEAATKQSDFEAVLQVFSGNKYADLDKTDRVEPWNEISAKMHPEELKDAACCRWIDDKPASYQNIWDSDELECTDEDKAVMIDCLDKLNNGTEKESLSVLDTDQLMRYWAVHSFMNNYDSIVGKARAWNFYLCENNGVLSYIPWDYNESFGGMDTRVVIRDVFGDIALDTSTTGLDNVMPAEKDLINMPIDNPNRVGGTELLPMLHKWISSEEYLEQYHEICGELTDLEEQYKELTSQAESIITPYVKKGLTFYTEEQFDDAMKNMDLYMKYRFESYRKQVSGETPSTWEGQKEHPDTLIEPEGLELYKMASATNIIGCPQSQVLNPLIKAYLGKDPDRSAGHFAKLILTYFRNPVSMFDKVPILIQYPSCRKDAVKIMHRKYGTASMFTVQGGPPAGVQGGPPAEAVPETAADAQQAINPDAE</sequence>
<protein>
    <submittedName>
        <fullName evidence="3">CotH protein</fullName>
    </submittedName>
</protein>
<name>A0A315Y375_RUMFL</name>
<dbReference type="AlphaFoldDB" id="A0A315Y375"/>
<evidence type="ECO:0000256" key="2">
    <source>
        <dbReference type="SAM" id="MobiDB-lite"/>
    </source>
</evidence>
<proteinExistence type="predicted"/>
<dbReference type="PANTHER" id="PTHR40050:SF1">
    <property type="entry name" value="INNER SPORE COAT PROTEIN H"/>
    <property type="match status" value="1"/>
</dbReference>
<feature type="region of interest" description="Disordered" evidence="2">
    <location>
        <begin position="611"/>
        <end position="640"/>
    </location>
</feature>
<accession>A0A315Y375</accession>
<reference evidence="3 4" key="1">
    <citation type="submission" date="2018-05" db="EMBL/GenBank/DDBJ databases">
        <title>The Hungate 1000. A catalogue of reference genomes from the rumen microbiome.</title>
        <authorList>
            <person name="Kelly W."/>
        </authorList>
    </citation>
    <scope>NUCLEOTIDE SEQUENCE [LARGE SCALE GENOMIC DNA]</scope>
    <source>
        <strain evidence="3 4">SAb67</strain>
    </source>
</reference>
<evidence type="ECO:0000313" key="3">
    <source>
        <dbReference type="EMBL" id="PWJ14673.1"/>
    </source>
</evidence>